<dbReference type="Pfam" id="PF20975">
    <property type="entry name" value="DGCcoil"/>
    <property type="match status" value="1"/>
</dbReference>
<dbReference type="EMBL" id="FNDD01000045">
    <property type="protein sequence ID" value="SDI01920.1"/>
    <property type="molecule type" value="Genomic_DNA"/>
</dbReference>
<dbReference type="InterPro" id="IPR000160">
    <property type="entry name" value="GGDEF_dom"/>
</dbReference>
<dbReference type="GO" id="GO:0052621">
    <property type="term" value="F:diguanylate cyclase activity"/>
    <property type="evidence" value="ECO:0007669"/>
    <property type="project" value="UniProtKB-EC"/>
</dbReference>
<dbReference type="InterPro" id="IPR043128">
    <property type="entry name" value="Rev_trsase/Diguanyl_cyclase"/>
</dbReference>
<keyword evidence="5" id="KW-1185">Reference proteome</keyword>
<feature type="domain" description="GGDEF" evidence="3">
    <location>
        <begin position="392"/>
        <end position="524"/>
    </location>
</feature>
<dbReference type="PANTHER" id="PTHR45138">
    <property type="entry name" value="REGULATORY COMPONENTS OF SENSORY TRANSDUCTION SYSTEM"/>
    <property type="match status" value="1"/>
</dbReference>
<dbReference type="AlphaFoldDB" id="A0A1G8H5Y2"/>
<dbReference type="Proteomes" id="UP000198854">
    <property type="component" value="Unassembled WGS sequence"/>
</dbReference>
<organism evidence="4 5">
    <name type="scientific">Vibrio xiamenensis</name>
    <dbReference type="NCBI Taxonomy" id="861298"/>
    <lineage>
        <taxon>Bacteria</taxon>
        <taxon>Pseudomonadati</taxon>
        <taxon>Pseudomonadota</taxon>
        <taxon>Gammaproteobacteria</taxon>
        <taxon>Vibrionales</taxon>
        <taxon>Vibrionaceae</taxon>
        <taxon>Vibrio</taxon>
    </lineage>
</organism>
<evidence type="ECO:0000256" key="1">
    <source>
        <dbReference type="ARBA" id="ARBA00012528"/>
    </source>
</evidence>
<dbReference type="NCBIfam" id="TIGR00254">
    <property type="entry name" value="GGDEF"/>
    <property type="match status" value="1"/>
</dbReference>
<accession>A0A1G8H5Y2</accession>
<gene>
    <name evidence="4" type="ORF">SAMN04488136_14515</name>
</gene>
<dbReference type="InterPro" id="IPR029787">
    <property type="entry name" value="Nucleotide_cyclase"/>
</dbReference>
<dbReference type="OrthoDB" id="9812260at2"/>
<dbReference type="GO" id="GO:0043709">
    <property type="term" value="P:cell adhesion involved in single-species biofilm formation"/>
    <property type="evidence" value="ECO:0007669"/>
    <property type="project" value="TreeGrafter"/>
</dbReference>
<proteinExistence type="predicted"/>
<dbReference type="InterPro" id="IPR050469">
    <property type="entry name" value="Diguanylate_Cyclase"/>
</dbReference>
<dbReference type="STRING" id="861298.SAMN04488136_14515"/>
<dbReference type="RefSeq" id="WP_093279340.1">
    <property type="nucleotide sequence ID" value="NZ_FNDD01000045.1"/>
</dbReference>
<dbReference type="Gene3D" id="3.30.70.270">
    <property type="match status" value="1"/>
</dbReference>
<reference evidence="4 5" key="1">
    <citation type="submission" date="2016-10" db="EMBL/GenBank/DDBJ databases">
        <authorList>
            <person name="de Groot N.N."/>
        </authorList>
    </citation>
    <scope>NUCLEOTIDE SEQUENCE [LARGE SCALE GENOMIC DNA]</scope>
    <source>
        <strain evidence="4 5">CGMCC 1.10228</strain>
    </source>
</reference>
<evidence type="ECO:0000256" key="2">
    <source>
        <dbReference type="ARBA" id="ARBA00034247"/>
    </source>
</evidence>
<dbReference type="PROSITE" id="PS50887">
    <property type="entry name" value="GGDEF"/>
    <property type="match status" value="1"/>
</dbReference>
<protein>
    <recommendedName>
        <fullName evidence="1">diguanylate cyclase</fullName>
        <ecNumber evidence="1">2.7.7.65</ecNumber>
    </recommendedName>
</protein>
<dbReference type="PANTHER" id="PTHR45138:SF9">
    <property type="entry name" value="DIGUANYLATE CYCLASE DGCM-RELATED"/>
    <property type="match status" value="1"/>
</dbReference>
<dbReference type="EC" id="2.7.7.65" evidence="1"/>
<dbReference type="Pfam" id="PF00990">
    <property type="entry name" value="GGDEF"/>
    <property type="match status" value="1"/>
</dbReference>
<dbReference type="GO" id="GO:1902201">
    <property type="term" value="P:negative regulation of bacterial-type flagellum-dependent cell motility"/>
    <property type="evidence" value="ECO:0007669"/>
    <property type="project" value="TreeGrafter"/>
</dbReference>
<dbReference type="SMART" id="SM00267">
    <property type="entry name" value="GGDEF"/>
    <property type="match status" value="1"/>
</dbReference>
<sequence length="525" mass="60040">MGVLEQDLQKQLTALQQQLEHARLTQRDSSFKYQREQKVLRRMITSLSINQCDKDNPRLNQSLSELCQALEQKKDVSDLIPKIAVLERLLKQQAIAMEKHTHQLDNQVKHSGEALLRVNGLPAKVKRDLRDLLSYSNGLALNQSDHLVKLLSIYERTIKIIAANPDSTIDDLASSSEKELLSKLSTELQHLITELDFEGESGEMLLEIRAKLLLGLNSQSLLEITLQTLKLVVEATKFERKTSEQFLAQVNTTLANNLKSAAQSLDQTQSYFQQRQITSQELNNIVQRSHLTVSNAVTLEGLKTNISPLLDKIATLSERLQVTEQREQALIARMYNSNNQLESLYELTQDYRRRLELQSQKMQLDPLTKAYNRNAFIERLELEYRKWIRKQNPLRVVLLDIDNFKAINESFGYSAGDKALKIIVRTISKELNEHEVLARFSGQEFAIILPDRSSSDGYKLIQTIQRQVSKLPFKFKEQSIIITASAVSTMFSDNDTPETVLDRLNTNLSQAKRKGTNQLVWHSSD</sequence>
<comment type="catalytic activity">
    <reaction evidence="2">
        <text>2 GTP = 3',3'-c-di-GMP + 2 diphosphate</text>
        <dbReference type="Rhea" id="RHEA:24898"/>
        <dbReference type="ChEBI" id="CHEBI:33019"/>
        <dbReference type="ChEBI" id="CHEBI:37565"/>
        <dbReference type="ChEBI" id="CHEBI:58805"/>
        <dbReference type="EC" id="2.7.7.65"/>
    </reaction>
</comment>
<dbReference type="GO" id="GO:0005886">
    <property type="term" value="C:plasma membrane"/>
    <property type="evidence" value="ECO:0007669"/>
    <property type="project" value="TreeGrafter"/>
</dbReference>
<dbReference type="SUPFAM" id="SSF55073">
    <property type="entry name" value="Nucleotide cyclase"/>
    <property type="match status" value="1"/>
</dbReference>
<dbReference type="InterPro" id="IPR048516">
    <property type="entry name" value="DGCcoil"/>
</dbReference>
<evidence type="ECO:0000259" key="3">
    <source>
        <dbReference type="PROSITE" id="PS50887"/>
    </source>
</evidence>
<evidence type="ECO:0000313" key="4">
    <source>
        <dbReference type="EMBL" id="SDI01920.1"/>
    </source>
</evidence>
<dbReference type="CDD" id="cd01949">
    <property type="entry name" value="GGDEF"/>
    <property type="match status" value="1"/>
</dbReference>
<name>A0A1G8H5Y2_9VIBR</name>
<evidence type="ECO:0000313" key="5">
    <source>
        <dbReference type="Proteomes" id="UP000198854"/>
    </source>
</evidence>